<feature type="compositionally biased region" description="Low complexity" evidence="2">
    <location>
        <begin position="70"/>
        <end position="92"/>
    </location>
</feature>
<dbReference type="GO" id="GO:0072686">
    <property type="term" value="C:mitotic spindle"/>
    <property type="evidence" value="ECO:0007669"/>
    <property type="project" value="TreeGrafter"/>
</dbReference>
<dbReference type="Pfam" id="PF12539">
    <property type="entry name" value="Csm1"/>
    <property type="match status" value="1"/>
</dbReference>
<dbReference type="GO" id="GO:0033551">
    <property type="term" value="C:monopolin complex"/>
    <property type="evidence" value="ECO:0007669"/>
    <property type="project" value="InterPro"/>
</dbReference>
<keyword evidence="5" id="KW-1185">Reference proteome</keyword>
<organism evidence="4 5">
    <name type="scientific">Hirsutella minnesotensis 3608</name>
    <dbReference type="NCBI Taxonomy" id="1043627"/>
    <lineage>
        <taxon>Eukaryota</taxon>
        <taxon>Fungi</taxon>
        <taxon>Dikarya</taxon>
        <taxon>Ascomycota</taxon>
        <taxon>Pezizomycotina</taxon>
        <taxon>Sordariomycetes</taxon>
        <taxon>Hypocreomycetidae</taxon>
        <taxon>Hypocreales</taxon>
        <taxon>Ophiocordycipitaceae</taxon>
        <taxon>Hirsutella</taxon>
    </lineage>
</organism>
<dbReference type="GO" id="GO:0045144">
    <property type="term" value="P:meiotic sister chromatid segregation"/>
    <property type="evidence" value="ECO:0007669"/>
    <property type="project" value="TreeGrafter"/>
</dbReference>
<feature type="compositionally biased region" description="Acidic residues" evidence="2">
    <location>
        <begin position="99"/>
        <end position="111"/>
    </location>
</feature>
<dbReference type="GO" id="GO:0005730">
    <property type="term" value="C:nucleolus"/>
    <property type="evidence" value="ECO:0007669"/>
    <property type="project" value="TreeGrafter"/>
</dbReference>
<dbReference type="InterPro" id="IPR040349">
    <property type="entry name" value="Csm1/Pcs1"/>
</dbReference>
<evidence type="ECO:0000256" key="1">
    <source>
        <dbReference type="SAM" id="Coils"/>
    </source>
</evidence>
<evidence type="ECO:0000313" key="4">
    <source>
        <dbReference type="EMBL" id="KJZ69434.1"/>
    </source>
</evidence>
<gene>
    <name evidence="4" type="ORF">HIM_11163</name>
</gene>
<reference evidence="4 5" key="1">
    <citation type="journal article" date="2014" name="Genome Biol. Evol.">
        <title>Comparative genomics and transcriptomics analyses reveal divergent lifestyle features of nematode endoparasitic fungus Hirsutella minnesotensis.</title>
        <authorList>
            <person name="Lai Y."/>
            <person name="Liu K."/>
            <person name="Zhang X."/>
            <person name="Zhang X."/>
            <person name="Li K."/>
            <person name="Wang N."/>
            <person name="Shu C."/>
            <person name="Wu Y."/>
            <person name="Wang C."/>
            <person name="Bushley K.E."/>
            <person name="Xiang M."/>
            <person name="Liu X."/>
        </authorList>
    </citation>
    <scope>NUCLEOTIDE SEQUENCE [LARGE SCALE GENOMIC DNA]</scope>
    <source>
        <strain evidence="4 5">3608</strain>
    </source>
</reference>
<feature type="coiled-coil region" evidence="1">
    <location>
        <begin position="205"/>
        <end position="310"/>
    </location>
</feature>
<dbReference type="GO" id="GO:1990644">
    <property type="term" value="F:microtubule site clamp"/>
    <property type="evidence" value="ECO:0007669"/>
    <property type="project" value="TreeGrafter"/>
</dbReference>
<keyword evidence="1" id="KW-0175">Coiled coil</keyword>
<evidence type="ECO:0000259" key="3">
    <source>
        <dbReference type="Pfam" id="PF12539"/>
    </source>
</evidence>
<dbReference type="AlphaFoldDB" id="A0A0F8A1H9"/>
<dbReference type="GO" id="GO:0051315">
    <property type="term" value="P:attachment of mitotic spindle microtubules to kinetochore"/>
    <property type="evidence" value="ECO:0007669"/>
    <property type="project" value="TreeGrafter"/>
</dbReference>
<sequence length="458" mass="50084">MPPRAKPAGNLSSRMMPDTEADLDDLDSLCAETKPVTTVKRARGRPPSIGSKVTKVAPAKPPRGTKRKAVAAPAPAGKRQAAPTAKNKTTAKSSVPEPEIMDSEAGSDDGEKEAKVAKPRGRPKTVGPRGRAKPIAQQSADPISETDRRSESIEIPETQGMAVLQRDEIDEGPVAVGELMASDNEVKSDIASPGQQDQSLLWKRLGDLAKKYENLEMRHRDLRNVGLKAAERNFDRIKKQAEENFSASNELITQLKADLAVQLSMTEQAEDLRHQLGQSEAERSRVESTVEEMKKALATARSEIAALTAKLSANRNAEANAMVPGSTRKAGTTKPGGAAYKTDMSEIVQVAQAKEDLYGDLTGLIVRGMRRADEEDVFDCIQTGRNGTLHFKLALEHSSPTDNYESVQLTYKPQLNADRDNDLMELLPDYLVEEITFPRSHASKFYSRVMKSLSERVD</sequence>
<evidence type="ECO:0000256" key="2">
    <source>
        <dbReference type="SAM" id="MobiDB-lite"/>
    </source>
</evidence>
<dbReference type="Gene3D" id="3.90.1150.80">
    <property type="match status" value="1"/>
</dbReference>
<dbReference type="CDD" id="cd23787">
    <property type="entry name" value="RWD_CSM1"/>
    <property type="match status" value="1"/>
</dbReference>
<dbReference type="InterPro" id="IPR038608">
    <property type="entry name" value="Csm1/Pcs1_C_sf"/>
</dbReference>
<proteinExistence type="predicted"/>
<dbReference type="PANTHER" id="PTHR28006:SF1">
    <property type="entry name" value="MONOPOLIN COMPLEX SUBUNIT CSM1"/>
    <property type="match status" value="1"/>
</dbReference>
<dbReference type="FunFam" id="3.90.1150.80:FF:000001">
    <property type="entry name" value="Chromosome segregation protein (Pcs1)"/>
    <property type="match status" value="1"/>
</dbReference>
<dbReference type="PANTHER" id="PTHR28006">
    <property type="entry name" value="MONOPOLIN COMPLEX SUBUNIT CSM1"/>
    <property type="match status" value="1"/>
</dbReference>
<protein>
    <recommendedName>
        <fullName evidence="3">Monopolin complex subunit Csm1/Pcs1 C-terminal domain-containing protein</fullName>
    </recommendedName>
</protein>
<dbReference type="InterPro" id="IPR020981">
    <property type="entry name" value="Csm1/Pcs1_C"/>
</dbReference>
<feature type="domain" description="Monopolin complex subunit Csm1/Pcs1 C-terminal" evidence="3">
    <location>
        <begin position="352"/>
        <end position="439"/>
    </location>
</feature>
<feature type="region of interest" description="Disordered" evidence="2">
    <location>
        <begin position="34"/>
        <end position="166"/>
    </location>
</feature>
<dbReference type="EMBL" id="KQ030716">
    <property type="protein sequence ID" value="KJZ69434.1"/>
    <property type="molecule type" value="Genomic_DNA"/>
</dbReference>
<name>A0A0F8A1H9_9HYPO</name>
<dbReference type="Proteomes" id="UP000054481">
    <property type="component" value="Unassembled WGS sequence"/>
</dbReference>
<accession>A0A0F8A1H9</accession>
<evidence type="ECO:0000313" key="5">
    <source>
        <dbReference type="Proteomes" id="UP000054481"/>
    </source>
</evidence>
<dbReference type="OrthoDB" id="2431049at2759"/>
<feature type="region of interest" description="Disordered" evidence="2">
    <location>
        <begin position="1"/>
        <end position="21"/>
    </location>
</feature>
<dbReference type="GO" id="GO:0034506">
    <property type="term" value="C:chromosome, centromeric core domain"/>
    <property type="evidence" value="ECO:0007669"/>
    <property type="project" value="TreeGrafter"/>
</dbReference>